<reference evidence="2" key="1">
    <citation type="journal article" date="2019" name="Int. J. Syst. Evol. Microbiol.">
        <title>The Global Catalogue of Microorganisms (GCM) 10K type strain sequencing project: providing services to taxonomists for standard genome sequencing and annotation.</title>
        <authorList>
            <consortium name="The Broad Institute Genomics Platform"/>
            <consortium name="The Broad Institute Genome Sequencing Center for Infectious Disease"/>
            <person name="Wu L."/>
            <person name="Ma J."/>
        </authorList>
    </citation>
    <scope>NUCLEOTIDE SEQUENCE [LARGE SCALE GENOMIC DNA]</scope>
    <source>
        <strain evidence="2">JCM 31696</strain>
    </source>
</reference>
<dbReference type="InterPro" id="IPR011032">
    <property type="entry name" value="GroES-like_sf"/>
</dbReference>
<name>A0ABW3CEP4_9ACTN</name>
<dbReference type="SUPFAM" id="SSF50129">
    <property type="entry name" value="GroES-like"/>
    <property type="match status" value="1"/>
</dbReference>
<feature type="non-terminal residue" evidence="1">
    <location>
        <position position="78"/>
    </location>
</feature>
<evidence type="ECO:0000313" key="2">
    <source>
        <dbReference type="Proteomes" id="UP001597083"/>
    </source>
</evidence>
<protein>
    <submittedName>
        <fullName evidence="1">NAD(P)-dependent alcohol dehydrogenase</fullName>
    </submittedName>
</protein>
<comment type="caution">
    <text evidence="1">The sequence shown here is derived from an EMBL/GenBank/DDBJ whole genome shotgun (WGS) entry which is preliminary data.</text>
</comment>
<gene>
    <name evidence="1" type="ORF">ACFQ07_11550</name>
</gene>
<organism evidence="1 2">
    <name type="scientific">Actinomadura adrarensis</name>
    <dbReference type="NCBI Taxonomy" id="1819600"/>
    <lineage>
        <taxon>Bacteria</taxon>
        <taxon>Bacillati</taxon>
        <taxon>Actinomycetota</taxon>
        <taxon>Actinomycetes</taxon>
        <taxon>Streptosporangiales</taxon>
        <taxon>Thermomonosporaceae</taxon>
        <taxon>Actinomadura</taxon>
    </lineage>
</organism>
<accession>A0ABW3CEP4</accession>
<dbReference type="Gene3D" id="3.90.180.10">
    <property type="entry name" value="Medium-chain alcohol dehydrogenases, catalytic domain"/>
    <property type="match status" value="1"/>
</dbReference>
<evidence type="ECO:0000313" key="1">
    <source>
        <dbReference type="EMBL" id="MFD0852866.1"/>
    </source>
</evidence>
<keyword evidence="2" id="KW-1185">Reference proteome</keyword>
<dbReference type="Proteomes" id="UP001597083">
    <property type="component" value="Unassembled WGS sequence"/>
</dbReference>
<proteinExistence type="predicted"/>
<dbReference type="EMBL" id="JBHTIR010001699">
    <property type="protein sequence ID" value="MFD0852866.1"/>
    <property type="molecule type" value="Genomic_DNA"/>
</dbReference>
<sequence>MKAIVQDVYGDDATAVLEQRDIGRPVPSDDQVLIRVRAAGVDPGLWHLMTGRPYLFRLIAGMRRPRQRVQGSDVAGVV</sequence>